<dbReference type="AlphaFoldDB" id="A0A5Q0QBX0"/>
<evidence type="ECO:0000313" key="3">
    <source>
        <dbReference type="Proteomes" id="UP000326921"/>
    </source>
</evidence>
<protein>
    <recommendedName>
        <fullName evidence="4">DUF4382 domain-containing protein</fullName>
    </recommendedName>
</protein>
<dbReference type="KEGG" id="sphe:GFH32_10220"/>
<feature type="chain" id="PRO_5025043300" description="DUF4382 domain-containing protein" evidence="1">
    <location>
        <begin position="21"/>
        <end position="173"/>
    </location>
</feature>
<keyword evidence="3" id="KW-1185">Reference proteome</keyword>
<dbReference type="PROSITE" id="PS51257">
    <property type="entry name" value="PROKAR_LIPOPROTEIN"/>
    <property type="match status" value="1"/>
</dbReference>
<organism evidence="2 3">
    <name type="scientific">Sphingobacterium zhuxiongii</name>
    <dbReference type="NCBI Taxonomy" id="2662364"/>
    <lineage>
        <taxon>Bacteria</taxon>
        <taxon>Pseudomonadati</taxon>
        <taxon>Bacteroidota</taxon>
        <taxon>Sphingobacteriia</taxon>
        <taxon>Sphingobacteriales</taxon>
        <taxon>Sphingobacteriaceae</taxon>
        <taxon>Sphingobacterium</taxon>
    </lineage>
</organism>
<evidence type="ECO:0000256" key="1">
    <source>
        <dbReference type="SAM" id="SignalP"/>
    </source>
</evidence>
<evidence type="ECO:0008006" key="4">
    <source>
        <dbReference type="Google" id="ProtNLM"/>
    </source>
</evidence>
<sequence length="173" mass="18265">MKRILFLGAMLALFGTLTVGCSKDDGPSGEVKDNYLKVKVDGVEKNFAVVSANWVEGGGSLSIYGMNDNKESVTIHVLSQTSRIPAGQYTLDDNSGYSITSIHNITNNGNQVNSTASRGTGAPEDSFNLKIDKIDNGSAQGSFSGVLIRVQGLTTLGSVALTDGQFKVSIKEN</sequence>
<proteinExistence type="predicted"/>
<name>A0A5Q0QBX0_9SPHI</name>
<dbReference type="RefSeq" id="WP_153511529.1">
    <property type="nucleotide sequence ID" value="NZ_CP045652.1"/>
</dbReference>
<feature type="signal peptide" evidence="1">
    <location>
        <begin position="1"/>
        <end position="20"/>
    </location>
</feature>
<evidence type="ECO:0000313" key="2">
    <source>
        <dbReference type="EMBL" id="QGA26679.1"/>
    </source>
</evidence>
<dbReference type="EMBL" id="CP045652">
    <property type="protein sequence ID" value="QGA26679.1"/>
    <property type="molecule type" value="Genomic_DNA"/>
</dbReference>
<reference evidence="2 3" key="1">
    <citation type="submission" date="2019-10" db="EMBL/GenBank/DDBJ databases">
        <authorList>
            <person name="Dong K."/>
        </authorList>
    </citation>
    <scope>NUCLEOTIDE SEQUENCE [LARGE SCALE GENOMIC DNA]</scope>
    <source>
        <strain evidence="3">dk4302</strain>
    </source>
</reference>
<dbReference type="Proteomes" id="UP000326921">
    <property type="component" value="Chromosome"/>
</dbReference>
<keyword evidence="1" id="KW-0732">Signal</keyword>
<gene>
    <name evidence="2" type="ORF">GFH32_10220</name>
</gene>
<accession>A0A5Q0QBX0</accession>